<comment type="similarity">
    <text evidence="1">Belongs to the ABC transporter superfamily.</text>
</comment>
<evidence type="ECO:0000259" key="5">
    <source>
        <dbReference type="PROSITE" id="PS50893"/>
    </source>
</evidence>
<keyword evidence="7" id="KW-1185">Reference proteome</keyword>
<evidence type="ECO:0000313" key="6">
    <source>
        <dbReference type="EMBL" id="RGR72388.1"/>
    </source>
</evidence>
<dbReference type="InterPro" id="IPR003439">
    <property type="entry name" value="ABC_transporter-like_ATP-bd"/>
</dbReference>
<sequence length="302" mass="33506">MDFILTMHELSKRYRHFQALDKLTMHIPKGSIYGLIGRNGAGKTTLIRTIAGLQRPDEGFYCLNGVKHTDPRIAAVRRKTGAIVETPAIYLDMSASENLQAQNLLLGKPKNDQVERRLKRLGLDQTGTKKARNFSLGMRQRLGIASALASDPEFLILDEPFNGLDPQGTADLRQLIVSLNQQGMTILISSHLLDELSRLATHYGFIDHGTLIQELSAEELQKQCRGGWRLTVTNPQLCIQVAQRLHYACEQAENDVLIDGGGNISELLLKLAEAGCPVQALHQQDESLESYYLDLIGGDKHA</sequence>
<protein>
    <submittedName>
        <fullName evidence="6">ATP-binding cassette domain-containing protein</fullName>
    </submittedName>
</protein>
<proteinExistence type="inferred from homology"/>
<dbReference type="PANTHER" id="PTHR43335:SF4">
    <property type="entry name" value="ABC TRANSPORTER, ATP-BINDING PROTEIN"/>
    <property type="match status" value="1"/>
</dbReference>
<evidence type="ECO:0000313" key="7">
    <source>
        <dbReference type="Proteomes" id="UP000284178"/>
    </source>
</evidence>
<dbReference type="EMBL" id="QRUP01000015">
    <property type="protein sequence ID" value="RGR72388.1"/>
    <property type="molecule type" value="Genomic_DNA"/>
</dbReference>
<dbReference type="InterPro" id="IPR017871">
    <property type="entry name" value="ABC_transporter-like_CS"/>
</dbReference>
<evidence type="ECO:0000256" key="3">
    <source>
        <dbReference type="ARBA" id="ARBA00022741"/>
    </source>
</evidence>
<comment type="caution">
    <text evidence="6">The sequence shown here is derived from an EMBL/GenBank/DDBJ whole genome shotgun (WGS) entry which is preliminary data.</text>
</comment>
<dbReference type="GO" id="GO:0005524">
    <property type="term" value="F:ATP binding"/>
    <property type="evidence" value="ECO:0007669"/>
    <property type="project" value="UniProtKB-KW"/>
</dbReference>
<evidence type="ECO:0000256" key="1">
    <source>
        <dbReference type="ARBA" id="ARBA00005417"/>
    </source>
</evidence>
<dbReference type="Gene3D" id="3.40.50.300">
    <property type="entry name" value="P-loop containing nucleotide triphosphate hydrolases"/>
    <property type="match status" value="1"/>
</dbReference>
<dbReference type="Proteomes" id="UP000284178">
    <property type="component" value="Unassembled WGS sequence"/>
</dbReference>
<dbReference type="RefSeq" id="WP_117895435.1">
    <property type="nucleotide sequence ID" value="NZ_CABJCV010000015.1"/>
</dbReference>
<dbReference type="GeneID" id="83016134"/>
<dbReference type="PROSITE" id="PS50893">
    <property type="entry name" value="ABC_TRANSPORTER_2"/>
    <property type="match status" value="1"/>
</dbReference>
<feature type="domain" description="ABC transporter" evidence="5">
    <location>
        <begin position="5"/>
        <end position="233"/>
    </location>
</feature>
<reference evidence="6 7" key="1">
    <citation type="submission" date="2018-08" db="EMBL/GenBank/DDBJ databases">
        <title>A genome reference for cultivated species of the human gut microbiota.</title>
        <authorList>
            <person name="Zou Y."/>
            <person name="Xue W."/>
            <person name="Luo G."/>
        </authorList>
    </citation>
    <scope>NUCLEOTIDE SEQUENCE [LARGE SCALE GENOMIC DNA]</scope>
    <source>
        <strain evidence="6 7">AF24-29</strain>
    </source>
</reference>
<dbReference type="AlphaFoldDB" id="A0A412FW44"/>
<dbReference type="GO" id="GO:0016887">
    <property type="term" value="F:ATP hydrolysis activity"/>
    <property type="evidence" value="ECO:0007669"/>
    <property type="project" value="InterPro"/>
</dbReference>
<organism evidence="6 7">
    <name type="scientific">Holdemania filiformis</name>
    <dbReference type="NCBI Taxonomy" id="61171"/>
    <lineage>
        <taxon>Bacteria</taxon>
        <taxon>Bacillati</taxon>
        <taxon>Bacillota</taxon>
        <taxon>Erysipelotrichia</taxon>
        <taxon>Erysipelotrichales</taxon>
        <taxon>Erysipelotrichaceae</taxon>
        <taxon>Holdemania</taxon>
    </lineage>
</organism>
<dbReference type="Pfam" id="PF00005">
    <property type="entry name" value="ABC_tran"/>
    <property type="match status" value="1"/>
</dbReference>
<dbReference type="SUPFAM" id="SSF52540">
    <property type="entry name" value="P-loop containing nucleoside triphosphate hydrolases"/>
    <property type="match status" value="1"/>
</dbReference>
<dbReference type="PROSITE" id="PS00211">
    <property type="entry name" value="ABC_TRANSPORTER_1"/>
    <property type="match status" value="1"/>
</dbReference>
<keyword evidence="2" id="KW-0813">Transport</keyword>
<keyword evidence="3" id="KW-0547">Nucleotide-binding</keyword>
<dbReference type="SMART" id="SM00382">
    <property type="entry name" value="AAA"/>
    <property type="match status" value="1"/>
</dbReference>
<evidence type="ECO:0000256" key="2">
    <source>
        <dbReference type="ARBA" id="ARBA00022448"/>
    </source>
</evidence>
<name>A0A412FW44_9FIRM</name>
<dbReference type="InterPro" id="IPR027417">
    <property type="entry name" value="P-loop_NTPase"/>
</dbReference>
<dbReference type="InterPro" id="IPR003593">
    <property type="entry name" value="AAA+_ATPase"/>
</dbReference>
<keyword evidence="4 6" id="KW-0067">ATP-binding</keyword>
<evidence type="ECO:0000256" key="4">
    <source>
        <dbReference type="ARBA" id="ARBA00022840"/>
    </source>
</evidence>
<accession>A0A412FW44</accession>
<gene>
    <name evidence="6" type="ORF">DWY25_12090</name>
</gene>
<dbReference type="PANTHER" id="PTHR43335">
    <property type="entry name" value="ABC TRANSPORTER, ATP-BINDING PROTEIN"/>
    <property type="match status" value="1"/>
</dbReference>